<name>A0A0B5I8T3_9ACTN</name>
<dbReference type="HOGENOM" id="CLU_1389524_0_0_11"/>
<proteinExistence type="predicted"/>
<gene>
    <name evidence="1" type="ORF">SVTN_40390</name>
</gene>
<accession>A0A0B5I8T3</accession>
<dbReference type="AlphaFoldDB" id="A0A0B5I8T3"/>
<keyword evidence="1" id="KW-0614">Plasmid</keyword>
<keyword evidence="2" id="KW-1185">Reference proteome</keyword>
<dbReference type="EMBL" id="CP010408">
    <property type="protein sequence ID" value="AJF70435.1"/>
    <property type="molecule type" value="Genomic_DNA"/>
</dbReference>
<organism evidence="1 2">
    <name type="scientific">Streptomyces vietnamensis</name>
    <dbReference type="NCBI Taxonomy" id="362257"/>
    <lineage>
        <taxon>Bacteria</taxon>
        <taxon>Bacillati</taxon>
        <taxon>Actinomycetota</taxon>
        <taxon>Actinomycetes</taxon>
        <taxon>Kitasatosporales</taxon>
        <taxon>Streptomycetaceae</taxon>
        <taxon>Streptomyces</taxon>
    </lineage>
</organism>
<sequence>MRDNTHETTCAAVFTDEVLSRAAELARDSYQPVWTGASGEESTGESVARHLEAAAALLETDGWTRTSTYTSPASTKLPAIESMSTQAMVREVLRAIREETAPGPRTLSVALDHTARGEDGDTDTRDVAYQVLNRVVRALTGHDQAHATAWTERLHRTREDVLDLLAAGARFARTYGPGATAAPEAA</sequence>
<protein>
    <submittedName>
        <fullName evidence="1">Uncharacterized protein</fullName>
    </submittedName>
</protein>
<reference evidence="1 2" key="1">
    <citation type="submission" date="2014-12" db="EMBL/GenBank/DDBJ databases">
        <title>Complete genome sequence of Streptomyces vietnamensis strain GIMV4.0001, a genetic manipulable producer of the benzoisochromanequinone antibiotic granaticin.</title>
        <authorList>
            <person name="Deng M.R."/>
            <person name="Guo J."/>
            <person name="Ma L.Y."/>
            <person name="Feng G.D."/>
            <person name="Mo C.Y."/>
            <person name="Zhu H.H."/>
        </authorList>
    </citation>
    <scope>NUCLEOTIDE SEQUENCE [LARGE SCALE GENOMIC DNA]</scope>
    <source>
        <strain evidence="2">GIMV4.0001</strain>
        <plasmid evidence="1 2">pSVL1</plasmid>
    </source>
</reference>
<evidence type="ECO:0000313" key="1">
    <source>
        <dbReference type="EMBL" id="AJF70435.1"/>
    </source>
</evidence>
<dbReference type="Proteomes" id="UP000031774">
    <property type="component" value="Plasmid pSVL1"/>
</dbReference>
<dbReference type="RefSeq" id="WP_041134903.1">
    <property type="nucleotide sequence ID" value="NZ_CP010408.1"/>
</dbReference>
<geneLocation type="plasmid" evidence="1 2">
    <name>pSVL1</name>
</geneLocation>
<dbReference type="Pfam" id="PF19698">
    <property type="entry name" value="DUF6197"/>
    <property type="match status" value="1"/>
</dbReference>
<dbReference type="KEGG" id="svt:SVTN_40390"/>
<evidence type="ECO:0000313" key="2">
    <source>
        <dbReference type="Proteomes" id="UP000031774"/>
    </source>
</evidence>
<dbReference type="InterPro" id="IPR045677">
    <property type="entry name" value="DUF6197"/>
</dbReference>